<protein>
    <submittedName>
        <fullName evidence="8">Acetoacetate metabolism regulatory protein AtoC</fullName>
    </submittedName>
</protein>
<dbReference type="Pfam" id="PF25601">
    <property type="entry name" value="AAA_lid_14"/>
    <property type="match status" value="1"/>
</dbReference>
<dbReference type="SMART" id="SM00448">
    <property type="entry name" value="REC"/>
    <property type="match status" value="1"/>
</dbReference>
<dbReference type="GO" id="GO:0000160">
    <property type="term" value="P:phosphorelay signal transduction system"/>
    <property type="evidence" value="ECO:0007669"/>
    <property type="project" value="InterPro"/>
</dbReference>
<sequence length="475" mass="52544">MARLLVVDDSRETCDLLELLLGEGLGMEVEVVKATRPEEALKHLQAGGIDLMLSDINLEAGMDGIDLLRAARPLEVETILLTGFGTLEKALEAVREGAFDFISKPWNNEELKSLVKRALLMKANKGGGAEAGKAASLNQSVMIGSSPKMMEVYRTIASLQNSRTTVLIIGESGTGKELVAQNIHLSSDRKSAPFVAINCGALTESLLESELFGHVKGAFTGAVADKKGLFEEANGGTIFLDEIGETSLGFQVRLLRVLQEQEVRKVGGNRTVKVDVRVIAASNKDLAQMVKAGKFREDLYYRLCVVEIRVPPVRERYSRDAAGKVTSDIPALLDHFLAECGRKDGTVYRIRSDARRQLEAYSWPGNVREMGNIVEHLTQLSRGREITPDDFPEKVREELRTRGAGMPAAPAPLLELIRDWDRLPTLEELERRYIQVLLKHEQKKSRIADILGKDRTTLYRKLKDLGLGDGADERE</sequence>
<dbReference type="GO" id="GO:0005524">
    <property type="term" value="F:ATP binding"/>
    <property type="evidence" value="ECO:0007669"/>
    <property type="project" value="UniProtKB-KW"/>
</dbReference>
<evidence type="ECO:0000256" key="2">
    <source>
        <dbReference type="ARBA" id="ARBA00022840"/>
    </source>
</evidence>
<dbReference type="Gene3D" id="3.40.50.2300">
    <property type="match status" value="1"/>
</dbReference>
<keyword evidence="1" id="KW-0547">Nucleotide-binding</keyword>
<dbReference type="InterPro" id="IPR002078">
    <property type="entry name" value="Sigma_54_int"/>
</dbReference>
<dbReference type="InterPro" id="IPR058031">
    <property type="entry name" value="AAA_lid_NorR"/>
</dbReference>
<dbReference type="InterPro" id="IPR011006">
    <property type="entry name" value="CheY-like_superfamily"/>
</dbReference>
<proteinExistence type="predicted"/>
<dbReference type="PANTHER" id="PTHR32071">
    <property type="entry name" value="TRANSCRIPTIONAL REGULATORY PROTEIN"/>
    <property type="match status" value="1"/>
</dbReference>
<keyword evidence="4" id="KW-0804">Transcription</keyword>
<feature type="domain" description="Response regulatory" evidence="7">
    <location>
        <begin position="3"/>
        <end position="119"/>
    </location>
</feature>
<evidence type="ECO:0000256" key="1">
    <source>
        <dbReference type="ARBA" id="ARBA00022741"/>
    </source>
</evidence>
<organism evidence="8 9">
    <name type="scientific">Mesoterricola sediminis</name>
    <dbReference type="NCBI Taxonomy" id="2927980"/>
    <lineage>
        <taxon>Bacteria</taxon>
        <taxon>Pseudomonadati</taxon>
        <taxon>Acidobacteriota</taxon>
        <taxon>Holophagae</taxon>
        <taxon>Holophagales</taxon>
        <taxon>Holophagaceae</taxon>
        <taxon>Mesoterricola</taxon>
    </lineage>
</organism>
<dbReference type="Pfam" id="PF00158">
    <property type="entry name" value="Sigma54_activat"/>
    <property type="match status" value="1"/>
</dbReference>
<dbReference type="InterPro" id="IPR003593">
    <property type="entry name" value="AAA+_ATPase"/>
</dbReference>
<dbReference type="InterPro" id="IPR001789">
    <property type="entry name" value="Sig_transdc_resp-reg_receiver"/>
</dbReference>
<dbReference type="SUPFAM" id="SSF52540">
    <property type="entry name" value="P-loop containing nucleoside triphosphate hydrolases"/>
    <property type="match status" value="1"/>
</dbReference>
<feature type="domain" description="Sigma-54 factor interaction" evidence="6">
    <location>
        <begin position="142"/>
        <end position="379"/>
    </location>
</feature>
<keyword evidence="9" id="KW-1185">Reference proteome</keyword>
<dbReference type="Proteomes" id="UP001228113">
    <property type="component" value="Chromosome"/>
</dbReference>
<dbReference type="InterPro" id="IPR025662">
    <property type="entry name" value="Sigma_54_int_dom_ATP-bd_1"/>
</dbReference>
<dbReference type="FunFam" id="3.40.50.300:FF:000006">
    <property type="entry name" value="DNA-binding transcriptional regulator NtrC"/>
    <property type="match status" value="1"/>
</dbReference>
<dbReference type="PROSITE" id="PS00676">
    <property type="entry name" value="SIGMA54_INTERACT_2"/>
    <property type="match status" value="1"/>
</dbReference>
<keyword evidence="3" id="KW-0805">Transcription regulation</keyword>
<evidence type="ECO:0000313" key="8">
    <source>
        <dbReference type="EMBL" id="BDU75179.1"/>
    </source>
</evidence>
<dbReference type="InterPro" id="IPR027417">
    <property type="entry name" value="P-loop_NTPase"/>
</dbReference>
<reference evidence="8" key="1">
    <citation type="journal article" date="2023" name="Int. J. Syst. Evol. Microbiol.">
        <title>Mesoterricola silvestris gen. nov., sp. nov., Mesoterricola sediminis sp. nov., Geothrix oryzae sp. nov., Geothrix edaphica sp. nov., Geothrix rubra sp. nov., and Geothrix limicola sp. nov., six novel members of Acidobacteriota isolated from soils.</title>
        <authorList>
            <person name="Itoh H."/>
            <person name="Sugisawa Y."/>
            <person name="Mise K."/>
            <person name="Xu Z."/>
            <person name="Kuniyasu M."/>
            <person name="Ushijima N."/>
            <person name="Kawano K."/>
            <person name="Kobayashi E."/>
            <person name="Shiratori Y."/>
            <person name="Masuda Y."/>
            <person name="Senoo K."/>
        </authorList>
    </citation>
    <scope>NUCLEOTIDE SEQUENCE</scope>
    <source>
        <strain evidence="8">W786</strain>
    </source>
</reference>
<accession>A0AA48GS60</accession>
<dbReference type="InterPro" id="IPR025943">
    <property type="entry name" value="Sigma_54_int_dom_ATP-bd_2"/>
</dbReference>
<dbReference type="SMART" id="SM00382">
    <property type="entry name" value="AAA"/>
    <property type="match status" value="1"/>
</dbReference>
<dbReference type="GO" id="GO:0006355">
    <property type="term" value="P:regulation of DNA-templated transcription"/>
    <property type="evidence" value="ECO:0007669"/>
    <property type="project" value="InterPro"/>
</dbReference>
<evidence type="ECO:0000259" key="7">
    <source>
        <dbReference type="PROSITE" id="PS50110"/>
    </source>
</evidence>
<evidence type="ECO:0000313" key="9">
    <source>
        <dbReference type="Proteomes" id="UP001228113"/>
    </source>
</evidence>
<dbReference type="PROSITE" id="PS00675">
    <property type="entry name" value="SIGMA54_INTERACT_1"/>
    <property type="match status" value="1"/>
</dbReference>
<name>A0AA48GS60_9BACT</name>
<dbReference type="Gene3D" id="1.10.8.60">
    <property type="match status" value="1"/>
</dbReference>
<dbReference type="GO" id="GO:0043565">
    <property type="term" value="F:sequence-specific DNA binding"/>
    <property type="evidence" value="ECO:0007669"/>
    <property type="project" value="InterPro"/>
</dbReference>
<keyword evidence="2" id="KW-0067">ATP-binding</keyword>
<dbReference type="EMBL" id="AP027081">
    <property type="protein sequence ID" value="BDU75179.1"/>
    <property type="molecule type" value="Genomic_DNA"/>
</dbReference>
<dbReference type="Pfam" id="PF00072">
    <property type="entry name" value="Response_reg"/>
    <property type="match status" value="1"/>
</dbReference>
<evidence type="ECO:0000256" key="4">
    <source>
        <dbReference type="ARBA" id="ARBA00023163"/>
    </source>
</evidence>
<dbReference type="InterPro" id="IPR002197">
    <property type="entry name" value="HTH_Fis"/>
</dbReference>
<dbReference type="AlphaFoldDB" id="A0AA48GS60"/>
<dbReference type="PROSITE" id="PS50110">
    <property type="entry name" value="RESPONSE_REGULATORY"/>
    <property type="match status" value="1"/>
</dbReference>
<dbReference type="InterPro" id="IPR009057">
    <property type="entry name" value="Homeodomain-like_sf"/>
</dbReference>
<feature type="modified residue" description="4-aspartylphosphate" evidence="5">
    <location>
        <position position="55"/>
    </location>
</feature>
<dbReference type="KEGG" id="msea:METESE_01370"/>
<dbReference type="PROSITE" id="PS50045">
    <property type="entry name" value="SIGMA54_INTERACT_4"/>
    <property type="match status" value="1"/>
</dbReference>
<evidence type="ECO:0000259" key="6">
    <source>
        <dbReference type="PROSITE" id="PS50045"/>
    </source>
</evidence>
<evidence type="ECO:0000256" key="5">
    <source>
        <dbReference type="PROSITE-ProRule" id="PRU00169"/>
    </source>
</evidence>
<evidence type="ECO:0000256" key="3">
    <source>
        <dbReference type="ARBA" id="ARBA00023015"/>
    </source>
</evidence>
<dbReference type="Pfam" id="PF02954">
    <property type="entry name" value="HTH_8"/>
    <property type="match status" value="1"/>
</dbReference>
<gene>
    <name evidence="8" type="ORF">METESE_01370</name>
</gene>
<dbReference type="SUPFAM" id="SSF46689">
    <property type="entry name" value="Homeodomain-like"/>
    <property type="match status" value="1"/>
</dbReference>
<dbReference type="CDD" id="cd00009">
    <property type="entry name" value="AAA"/>
    <property type="match status" value="1"/>
</dbReference>
<dbReference type="Gene3D" id="1.10.10.60">
    <property type="entry name" value="Homeodomain-like"/>
    <property type="match status" value="1"/>
</dbReference>
<keyword evidence="5" id="KW-0597">Phosphoprotein</keyword>
<dbReference type="Gene3D" id="3.40.50.300">
    <property type="entry name" value="P-loop containing nucleotide triphosphate hydrolases"/>
    <property type="match status" value="1"/>
</dbReference>
<dbReference type="SUPFAM" id="SSF52172">
    <property type="entry name" value="CheY-like"/>
    <property type="match status" value="1"/>
</dbReference>